<feature type="domain" description="MULE transposase" evidence="1">
    <location>
        <begin position="49"/>
        <end position="142"/>
    </location>
</feature>
<dbReference type="EnsemblPlants" id="AET7Gv20800400.11">
    <property type="protein sequence ID" value="AET7Gv20800400.11"/>
    <property type="gene ID" value="AET7Gv20800400"/>
</dbReference>
<keyword evidence="3" id="KW-1185">Reference proteome</keyword>
<dbReference type="EnsemblPlants" id="AET7Gv20800400.17">
    <property type="protein sequence ID" value="AET7Gv20800400.17"/>
    <property type="gene ID" value="AET7Gv20800400"/>
</dbReference>
<dbReference type="Gramene" id="AET7Gv20800400.4">
    <property type="protein sequence ID" value="AET7Gv20800400.4"/>
    <property type="gene ID" value="AET7Gv20800400"/>
</dbReference>
<name>A0A453S331_AEGTS</name>
<dbReference type="Gramene" id="AET7Gv20800400.20">
    <property type="protein sequence ID" value="AET7Gv20800400.20"/>
    <property type="gene ID" value="AET7Gv20800400"/>
</dbReference>
<reference evidence="2" key="4">
    <citation type="submission" date="2019-03" db="UniProtKB">
        <authorList>
            <consortium name="EnsemblPlants"/>
        </authorList>
    </citation>
    <scope>IDENTIFICATION</scope>
</reference>
<evidence type="ECO:0000313" key="2">
    <source>
        <dbReference type="EnsemblPlants" id="AET7Gv20800400.18"/>
    </source>
</evidence>
<dbReference type="EnsemblPlants" id="AET7Gv20800400.4">
    <property type="protein sequence ID" value="AET7Gv20800400.4"/>
    <property type="gene ID" value="AET7Gv20800400"/>
</dbReference>
<dbReference type="AlphaFoldDB" id="A0A453S331"/>
<dbReference type="STRING" id="200361.A0A453S331"/>
<dbReference type="Gramene" id="AET7Gv20800400.17">
    <property type="protein sequence ID" value="AET7Gv20800400.17"/>
    <property type="gene ID" value="AET7Gv20800400"/>
</dbReference>
<dbReference type="EnsemblPlants" id="AET7Gv20800400.18">
    <property type="protein sequence ID" value="AET7Gv20800400.18"/>
    <property type="gene ID" value="AET7Gv20800400"/>
</dbReference>
<dbReference type="Pfam" id="PF10551">
    <property type="entry name" value="MULE"/>
    <property type="match status" value="1"/>
</dbReference>
<sequence length="240" mass="28175">MFVDQLARKHLANSGFYFDYVLDDKGRLVHVFWADATCRKNYALFGELVSFDSTYSTNQYNMIFTPFTGINHHKASVCFGAVMLHDEKADSYKWLFRTFLKAMGGSAPRFIITEECSSMDNAIREVFPAATHRLCMWHIMNKIPQKVGPDLNTDEDFHERLGRCVWSFETPTEFEERWKEIMSEYGLEDDDWFSKRFSLRESWIPAYFKEIALSGLMRTTSRSESANFFLTYYRLQTCFG</sequence>
<dbReference type="EnsemblPlants" id="AET7Gv20800400.12">
    <property type="protein sequence ID" value="AET7Gv20800400.12"/>
    <property type="gene ID" value="AET7Gv20800400"/>
</dbReference>
<dbReference type="Gramene" id="AET7Gv20800400.19">
    <property type="protein sequence ID" value="AET7Gv20800400.19"/>
    <property type="gene ID" value="AET7Gv20800400"/>
</dbReference>
<dbReference type="Gramene" id="AET7Gv20800400.18">
    <property type="protein sequence ID" value="AET7Gv20800400.18"/>
    <property type="gene ID" value="AET7Gv20800400"/>
</dbReference>
<proteinExistence type="predicted"/>
<dbReference type="EnsemblPlants" id="AET7Gv20800400.19">
    <property type="protein sequence ID" value="AET7Gv20800400.19"/>
    <property type="gene ID" value="AET7Gv20800400"/>
</dbReference>
<dbReference type="EnsemblPlants" id="AET7Gv20800400.20">
    <property type="protein sequence ID" value="AET7Gv20800400.20"/>
    <property type="gene ID" value="AET7Gv20800400"/>
</dbReference>
<evidence type="ECO:0000313" key="3">
    <source>
        <dbReference type="Proteomes" id="UP000015105"/>
    </source>
</evidence>
<organism evidence="2 3">
    <name type="scientific">Aegilops tauschii subsp. strangulata</name>
    <name type="common">Goatgrass</name>
    <dbReference type="NCBI Taxonomy" id="200361"/>
    <lineage>
        <taxon>Eukaryota</taxon>
        <taxon>Viridiplantae</taxon>
        <taxon>Streptophyta</taxon>
        <taxon>Embryophyta</taxon>
        <taxon>Tracheophyta</taxon>
        <taxon>Spermatophyta</taxon>
        <taxon>Magnoliopsida</taxon>
        <taxon>Liliopsida</taxon>
        <taxon>Poales</taxon>
        <taxon>Poaceae</taxon>
        <taxon>BOP clade</taxon>
        <taxon>Pooideae</taxon>
        <taxon>Triticodae</taxon>
        <taxon>Triticeae</taxon>
        <taxon>Triticinae</taxon>
        <taxon>Aegilops</taxon>
    </lineage>
</organism>
<dbReference type="PANTHER" id="PTHR47718">
    <property type="entry name" value="OS01G0519700 PROTEIN"/>
    <property type="match status" value="1"/>
</dbReference>
<evidence type="ECO:0000259" key="1">
    <source>
        <dbReference type="Pfam" id="PF10551"/>
    </source>
</evidence>
<dbReference type="Gramene" id="AET7Gv20800400.11">
    <property type="protein sequence ID" value="AET7Gv20800400.11"/>
    <property type="gene ID" value="AET7Gv20800400"/>
</dbReference>
<dbReference type="Proteomes" id="UP000015105">
    <property type="component" value="Chromosome 7D"/>
</dbReference>
<reference evidence="2" key="5">
    <citation type="journal article" date="2021" name="G3 (Bethesda)">
        <title>Aegilops tauschii genome assembly Aet v5.0 features greater sequence contiguity and improved annotation.</title>
        <authorList>
            <person name="Wang L."/>
            <person name="Zhu T."/>
            <person name="Rodriguez J.C."/>
            <person name="Deal K.R."/>
            <person name="Dubcovsky J."/>
            <person name="McGuire P.E."/>
            <person name="Lux T."/>
            <person name="Spannagl M."/>
            <person name="Mayer K.F.X."/>
            <person name="Baldrich P."/>
            <person name="Meyers B.C."/>
            <person name="Huo N."/>
            <person name="Gu Y.Q."/>
            <person name="Zhou H."/>
            <person name="Devos K.M."/>
            <person name="Bennetzen J.L."/>
            <person name="Unver T."/>
            <person name="Budak H."/>
            <person name="Gulick P.J."/>
            <person name="Galiba G."/>
            <person name="Kalapos B."/>
            <person name="Nelson D.R."/>
            <person name="Li P."/>
            <person name="You F.M."/>
            <person name="Luo M.C."/>
            <person name="Dvorak J."/>
        </authorList>
    </citation>
    <scope>NUCLEOTIDE SEQUENCE [LARGE SCALE GENOMIC DNA]</scope>
    <source>
        <strain evidence="2">cv. AL8/78</strain>
    </source>
</reference>
<dbReference type="InterPro" id="IPR018289">
    <property type="entry name" value="MULE_transposase_dom"/>
</dbReference>
<dbReference type="Gramene" id="AET7Gv20800400.13">
    <property type="protein sequence ID" value="AET7Gv20800400.13"/>
    <property type="gene ID" value="AET7Gv20800400"/>
</dbReference>
<dbReference type="EnsemblPlants" id="AET7Gv20800400.13">
    <property type="protein sequence ID" value="AET7Gv20800400.13"/>
    <property type="gene ID" value="AET7Gv20800400"/>
</dbReference>
<reference evidence="2" key="3">
    <citation type="journal article" date="2017" name="Nature">
        <title>Genome sequence of the progenitor of the wheat D genome Aegilops tauschii.</title>
        <authorList>
            <person name="Luo M.C."/>
            <person name="Gu Y.Q."/>
            <person name="Puiu D."/>
            <person name="Wang H."/>
            <person name="Twardziok S.O."/>
            <person name="Deal K.R."/>
            <person name="Huo N."/>
            <person name="Zhu T."/>
            <person name="Wang L."/>
            <person name="Wang Y."/>
            <person name="McGuire P.E."/>
            <person name="Liu S."/>
            <person name="Long H."/>
            <person name="Ramasamy R.K."/>
            <person name="Rodriguez J.C."/>
            <person name="Van S.L."/>
            <person name="Yuan L."/>
            <person name="Wang Z."/>
            <person name="Xia Z."/>
            <person name="Xiao L."/>
            <person name="Anderson O.D."/>
            <person name="Ouyang S."/>
            <person name="Liang Y."/>
            <person name="Zimin A.V."/>
            <person name="Pertea G."/>
            <person name="Qi P."/>
            <person name="Bennetzen J.L."/>
            <person name="Dai X."/>
            <person name="Dawson M.W."/>
            <person name="Muller H.G."/>
            <person name="Kugler K."/>
            <person name="Rivarola-Duarte L."/>
            <person name="Spannagl M."/>
            <person name="Mayer K.F.X."/>
            <person name="Lu F.H."/>
            <person name="Bevan M.W."/>
            <person name="Leroy P."/>
            <person name="Li P."/>
            <person name="You F.M."/>
            <person name="Sun Q."/>
            <person name="Liu Z."/>
            <person name="Lyons E."/>
            <person name="Wicker T."/>
            <person name="Salzberg S.L."/>
            <person name="Devos K.M."/>
            <person name="Dvorak J."/>
        </authorList>
    </citation>
    <scope>NUCLEOTIDE SEQUENCE [LARGE SCALE GENOMIC DNA]</scope>
    <source>
        <strain evidence="2">cv. AL8/78</strain>
    </source>
</reference>
<dbReference type="PANTHER" id="PTHR47718:SF18">
    <property type="entry name" value="PROTEIN FAR1-RELATED SEQUENCE 5-LIKE"/>
    <property type="match status" value="1"/>
</dbReference>
<accession>A0A453S331</accession>
<reference evidence="3" key="1">
    <citation type="journal article" date="2014" name="Science">
        <title>Ancient hybridizations among the ancestral genomes of bread wheat.</title>
        <authorList>
            <consortium name="International Wheat Genome Sequencing Consortium,"/>
            <person name="Marcussen T."/>
            <person name="Sandve S.R."/>
            <person name="Heier L."/>
            <person name="Spannagl M."/>
            <person name="Pfeifer M."/>
            <person name="Jakobsen K.S."/>
            <person name="Wulff B.B."/>
            <person name="Steuernagel B."/>
            <person name="Mayer K.F."/>
            <person name="Olsen O.A."/>
        </authorList>
    </citation>
    <scope>NUCLEOTIDE SEQUENCE [LARGE SCALE GENOMIC DNA]</scope>
    <source>
        <strain evidence="3">cv. AL8/78</strain>
    </source>
</reference>
<protein>
    <recommendedName>
        <fullName evidence="1">MULE transposase domain-containing protein</fullName>
    </recommendedName>
</protein>
<reference evidence="3" key="2">
    <citation type="journal article" date="2017" name="Nat. Plants">
        <title>The Aegilops tauschii genome reveals multiple impacts of transposons.</title>
        <authorList>
            <person name="Zhao G."/>
            <person name="Zou C."/>
            <person name="Li K."/>
            <person name="Wang K."/>
            <person name="Li T."/>
            <person name="Gao L."/>
            <person name="Zhang X."/>
            <person name="Wang H."/>
            <person name="Yang Z."/>
            <person name="Liu X."/>
            <person name="Jiang W."/>
            <person name="Mao L."/>
            <person name="Kong X."/>
            <person name="Jiao Y."/>
            <person name="Jia J."/>
        </authorList>
    </citation>
    <scope>NUCLEOTIDE SEQUENCE [LARGE SCALE GENOMIC DNA]</scope>
    <source>
        <strain evidence="3">cv. AL8/78</strain>
    </source>
</reference>
<dbReference type="Gramene" id="AET7Gv20800400.12">
    <property type="protein sequence ID" value="AET7Gv20800400.12"/>
    <property type="gene ID" value="AET7Gv20800400"/>
</dbReference>